<protein>
    <submittedName>
        <fullName evidence="4">Uncharacterized protein</fullName>
    </submittedName>
</protein>
<comment type="similarity">
    <text evidence="1">Belongs to the protease inhibitor I13 (potato type I serine protease inhibitor) family.</text>
</comment>
<dbReference type="SUPFAM" id="SSF54654">
    <property type="entry name" value="CI-2 family of serine protease inhibitors"/>
    <property type="match status" value="1"/>
</dbReference>
<proteinExistence type="inferred from homology"/>
<dbReference type="SMR" id="A0A1D6KEZ9"/>
<dbReference type="PROSITE" id="PS00285">
    <property type="entry name" value="POTATO_INHIBITOR"/>
    <property type="match status" value="1"/>
</dbReference>
<evidence type="ECO:0000313" key="4">
    <source>
        <dbReference type="EMBL" id="ONM01718.1"/>
    </source>
</evidence>
<dbReference type="GO" id="GO:0004867">
    <property type="term" value="F:serine-type endopeptidase inhibitor activity"/>
    <property type="evidence" value="ECO:0007669"/>
    <property type="project" value="UniProtKB-KW"/>
</dbReference>
<dbReference type="EMBL" id="CM007647">
    <property type="protein sequence ID" value="ONM01718.1"/>
    <property type="molecule type" value="Genomic_DNA"/>
</dbReference>
<dbReference type="Gene3D" id="3.30.10.10">
    <property type="entry name" value="Trypsin Inhibitor V, subunit A"/>
    <property type="match status" value="1"/>
</dbReference>
<evidence type="ECO:0000256" key="2">
    <source>
        <dbReference type="ARBA" id="ARBA00022690"/>
    </source>
</evidence>
<reference evidence="4" key="1">
    <citation type="submission" date="2015-12" db="EMBL/GenBank/DDBJ databases">
        <title>Update maize B73 reference genome by single molecule sequencing technologies.</title>
        <authorList>
            <consortium name="Maize Genome Sequencing Project"/>
            <person name="Ware D."/>
        </authorList>
    </citation>
    <scope>NUCLEOTIDE SEQUENCE [LARGE SCALE GENOMIC DNA]</scope>
    <source>
        <tissue evidence="4">Seedling</tissue>
    </source>
</reference>
<dbReference type="Pfam" id="PF00280">
    <property type="entry name" value="potato_inhibit"/>
    <property type="match status" value="1"/>
</dbReference>
<name>A0A1D6KEZ9_MAIZE</name>
<evidence type="ECO:0000256" key="1">
    <source>
        <dbReference type="ARBA" id="ARBA00008210"/>
    </source>
</evidence>
<organism evidence="4">
    <name type="scientific">Zea mays</name>
    <name type="common">Maize</name>
    <dbReference type="NCBI Taxonomy" id="4577"/>
    <lineage>
        <taxon>Eukaryota</taxon>
        <taxon>Viridiplantae</taxon>
        <taxon>Streptophyta</taxon>
        <taxon>Embryophyta</taxon>
        <taxon>Tracheophyta</taxon>
        <taxon>Spermatophyta</taxon>
        <taxon>Magnoliopsida</taxon>
        <taxon>Liliopsida</taxon>
        <taxon>Poales</taxon>
        <taxon>Poaceae</taxon>
        <taxon>PACMAD clade</taxon>
        <taxon>Panicoideae</taxon>
        <taxon>Andropogonodae</taxon>
        <taxon>Andropogoneae</taxon>
        <taxon>Tripsacinae</taxon>
        <taxon>Zea</taxon>
    </lineage>
</organism>
<keyword evidence="2" id="KW-0646">Protease inhibitor</keyword>
<dbReference type="AlphaFoldDB" id="A0A1D6KEZ9"/>
<gene>
    <name evidence="4" type="ORF">ZEAMMB73_Zm00001d030918</name>
</gene>
<accession>A0A1D6KEZ9</accession>
<sequence>MATQDKTSWPELIGKDTNDAIAVIEQERPDVTLFESLYVDLNETPRPSDQLPPGTIRVVIYFSVDPNTNEEIVEETPYIKA</sequence>
<dbReference type="PaxDb" id="4577-AC199488.4_FGP003"/>
<dbReference type="GO" id="GO:0009611">
    <property type="term" value="P:response to wounding"/>
    <property type="evidence" value="ECO:0007669"/>
    <property type="project" value="InterPro"/>
</dbReference>
<dbReference type="InterPro" id="IPR000864">
    <property type="entry name" value="Prot_inh_pot1"/>
</dbReference>
<dbReference type="InterPro" id="IPR036354">
    <property type="entry name" value="Prot_inh_pot1_sf"/>
</dbReference>
<evidence type="ECO:0000256" key="3">
    <source>
        <dbReference type="ARBA" id="ARBA00022900"/>
    </source>
</evidence>
<dbReference type="InParanoid" id="A0A1D6KEZ9"/>
<keyword evidence="3" id="KW-0722">Serine protease inhibitor</keyword>
<dbReference type="ExpressionAtlas" id="A0A1D6KEZ9">
    <property type="expression patterns" value="baseline"/>
</dbReference>